<sequence>MSEPRIRKPTDRTCERCGREETWEDGNWRVVGEDGERRTGSLHCVHEWDIDGTFVPFEEPVGSDGSA</sequence>
<comment type="caution">
    <text evidence="2">The sequence shown here is derived from an EMBL/GenBank/DDBJ whole genome shotgun (WGS) entry which is preliminary data.</text>
</comment>
<proteinExistence type="predicted"/>
<reference evidence="2 3" key="1">
    <citation type="journal article" date="2019" name="Int. J. Syst. Evol. Microbiol.">
        <title>The Global Catalogue of Microorganisms (GCM) 10K type strain sequencing project: providing services to taxonomists for standard genome sequencing and annotation.</title>
        <authorList>
            <consortium name="The Broad Institute Genomics Platform"/>
            <consortium name="The Broad Institute Genome Sequencing Center for Infectious Disease"/>
            <person name="Wu L."/>
            <person name="Ma J."/>
        </authorList>
    </citation>
    <scope>NUCLEOTIDE SEQUENCE [LARGE SCALE GENOMIC DNA]</scope>
    <source>
        <strain evidence="2 3">NBRC 111368</strain>
    </source>
</reference>
<organism evidence="2 3">
    <name type="scientific">Halobium palmae</name>
    <dbReference type="NCBI Taxonomy" id="1776492"/>
    <lineage>
        <taxon>Archaea</taxon>
        <taxon>Methanobacteriati</taxon>
        <taxon>Methanobacteriota</taxon>
        <taxon>Stenosarchaea group</taxon>
        <taxon>Halobacteria</taxon>
        <taxon>Halobacteriales</taxon>
        <taxon>Haloferacaceae</taxon>
        <taxon>Halobium</taxon>
    </lineage>
</organism>
<name>A0ABD5RYQ2_9EURY</name>
<keyword evidence="3" id="KW-1185">Reference proteome</keyword>
<feature type="domain" description="HEWD" evidence="1">
    <location>
        <begin position="4"/>
        <end position="59"/>
    </location>
</feature>
<protein>
    <submittedName>
        <fullName evidence="2">HEWD family protein</fullName>
    </submittedName>
</protein>
<dbReference type="AlphaFoldDB" id="A0ABD5RYQ2"/>
<evidence type="ECO:0000313" key="3">
    <source>
        <dbReference type="Proteomes" id="UP001596328"/>
    </source>
</evidence>
<dbReference type="EMBL" id="JBHSWU010000204">
    <property type="protein sequence ID" value="MFC6724523.1"/>
    <property type="molecule type" value="Genomic_DNA"/>
</dbReference>
<dbReference type="InterPro" id="IPR046782">
    <property type="entry name" value="HEWD"/>
</dbReference>
<gene>
    <name evidence="2" type="ORF">ACFQE1_09075</name>
</gene>
<dbReference type="Proteomes" id="UP001596328">
    <property type="component" value="Unassembled WGS sequence"/>
</dbReference>
<evidence type="ECO:0000313" key="2">
    <source>
        <dbReference type="EMBL" id="MFC6724523.1"/>
    </source>
</evidence>
<accession>A0ABD5RYQ2</accession>
<evidence type="ECO:0000259" key="1">
    <source>
        <dbReference type="Pfam" id="PF20576"/>
    </source>
</evidence>
<dbReference type="Pfam" id="PF20576">
    <property type="entry name" value="HEWD"/>
    <property type="match status" value="1"/>
</dbReference>